<dbReference type="VEuPathDB" id="FungiDB:PGTG_16873"/>
<feature type="region of interest" description="Disordered" evidence="1">
    <location>
        <begin position="300"/>
        <end position="342"/>
    </location>
</feature>
<dbReference type="STRING" id="418459.E3L3K3"/>
<dbReference type="AlphaFoldDB" id="E3L3K3"/>
<dbReference type="InParanoid" id="E3L3K3"/>
<evidence type="ECO:0000256" key="1">
    <source>
        <dbReference type="SAM" id="MobiDB-lite"/>
    </source>
</evidence>
<dbReference type="PANTHER" id="PTHR45125">
    <property type="entry name" value="F21J9.4-RELATED"/>
    <property type="match status" value="1"/>
</dbReference>
<dbReference type="GeneID" id="10528709"/>
<dbReference type="Proteomes" id="UP000008783">
    <property type="component" value="Unassembled WGS sequence"/>
</dbReference>
<protein>
    <recommendedName>
        <fullName evidence="2">No apical meristem-associated C-terminal domain-containing protein</fullName>
    </recommendedName>
</protein>
<evidence type="ECO:0000313" key="3">
    <source>
        <dbReference type="EMBL" id="EFP91128.1"/>
    </source>
</evidence>
<feature type="region of interest" description="Disordered" evidence="1">
    <location>
        <begin position="354"/>
        <end position="378"/>
    </location>
</feature>
<sequence>MAATPSQTTPQPTETSKIDNEPTPKASESAPKKGFPRWSVEEDKKLCIAWLNTSWDAIVGKGQKASTFWERIHRNLSELITKYNKEKKNSKGFKELLIRPVGAVKCRWALILKLVNKFSGCYSNVEHRMKSGKTCEDILTEAKELYKMTFETSFNLDHCWGILKDTPKWQAAQQENDARGKKAPKLTPAPTLSEIPSSTPAVMDIDDTESEAGRSVLGNMRIEGQKAAKQKRNEEATIEKIVAMQKDLVQISQEQLSSMQEAMQSNSNKAVMSKDLSLMDEDSRAYYQKKKKAIIARELEKDKAREEKQKKEKEDAEKKAQEEKEKAMKEESKKTSTNTNIKKAANKVIEIAEADGAGKEAEQEEEEVVVEEEVADKE</sequence>
<reference evidence="4" key="2">
    <citation type="journal article" date="2011" name="Proc. Natl. Acad. Sci. U.S.A.">
        <title>Obligate biotrophy features unraveled by the genomic analysis of rust fungi.</title>
        <authorList>
            <person name="Duplessis S."/>
            <person name="Cuomo C.A."/>
            <person name="Lin Y.-C."/>
            <person name="Aerts A."/>
            <person name="Tisserant E."/>
            <person name="Veneault-Fourrey C."/>
            <person name="Joly D.L."/>
            <person name="Hacquard S."/>
            <person name="Amselem J."/>
            <person name="Cantarel B.L."/>
            <person name="Chiu R."/>
            <person name="Coutinho P.M."/>
            <person name="Feau N."/>
            <person name="Field M."/>
            <person name="Frey P."/>
            <person name="Gelhaye E."/>
            <person name="Goldberg J."/>
            <person name="Grabherr M.G."/>
            <person name="Kodira C.D."/>
            <person name="Kohler A."/>
            <person name="Kuees U."/>
            <person name="Lindquist E.A."/>
            <person name="Lucas S.M."/>
            <person name="Mago R."/>
            <person name="Mauceli E."/>
            <person name="Morin E."/>
            <person name="Murat C."/>
            <person name="Pangilinan J.L."/>
            <person name="Park R."/>
            <person name="Pearson M."/>
            <person name="Quesneville H."/>
            <person name="Rouhier N."/>
            <person name="Sakthikumar S."/>
            <person name="Salamov A.A."/>
            <person name="Schmutz J."/>
            <person name="Selles B."/>
            <person name="Shapiro H."/>
            <person name="Tanguay P."/>
            <person name="Tuskan G.A."/>
            <person name="Henrissat B."/>
            <person name="Van de Peer Y."/>
            <person name="Rouze P."/>
            <person name="Ellis J.G."/>
            <person name="Dodds P.N."/>
            <person name="Schein J.E."/>
            <person name="Zhong S."/>
            <person name="Hamelin R.C."/>
            <person name="Grigoriev I.V."/>
            <person name="Szabo L.J."/>
            <person name="Martin F."/>
        </authorList>
    </citation>
    <scope>NUCLEOTIDE SEQUENCE [LARGE SCALE GENOMIC DNA]</scope>
    <source>
        <strain evidence="4">CRL 75-36-700-3 / race SCCL</strain>
    </source>
</reference>
<name>E3L3K3_PUCGT</name>
<dbReference type="PANTHER" id="PTHR45125:SF3">
    <property type="entry name" value="NO-APICAL-MERISTEM-ASSOCIATED CARBOXY-TERMINAL DOMAIN PROTEIN"/>
    <property type="match status" value="1"/>
</dbReference>
<feature type="compositionally biased region" description="Basic and acidic residues" evidence="1">
    <location>
        <begin position="300"/>
        <end position="334"/>
    </location>
</feature>
<feature type="region of interest" description="Disordered" evidence="1">
    <location>
        <begin position="171"/>
        <end position="202"/>
    </location>
</feature>
<dbReference type="Pfam" id="PF14303">
    <property type="entry name" value="NAM-associated"/>
    <property type="match status" value="1"/>
</dbReference>
<organism evidence="3 4">
    <name type="scientific">Puccinia graminis f. sp. tritici (strain CRL 75-36-700-3 / race SCCL)</name>
    <name type="common">Black stem rust fungus</name>
    <dbReference type="NCBI Taxonomy" id="418459"/>
    <lineage>
        <taxon>Eukaryota</taxon>
        <taxon>Fungi</taxon>
        <taxon>Dikarya</taxon>
        <taxon>Basidiomycota</taxon>
        <taxon>Pucciniomycotina</taxon>
        <taxon>Pucciniomycetes</taxon>
        <taxon>Pucciniales</taxon>
        <taxon>Pucciniaceae</taxon>
        <taxon>Puccinia</taxon>
    </lineage>
</organism>
<proteinExistence type="predicted"/>
<feature type="domain" description="No apical meristem-associated C-terminal" evidence="2">
    <location>
        <begin position="153"/>
        <end position="294"/>
    </location>
</feature>
<feature type="compositionally biased region" description="Low complexity" evidence="1">
    <location>
        <begin position="1"/>
        <end position="15"/>
    </location>
</feature>
<gene>
    <name evidence="3" type="ORF">PGTG_16873</name>
</gene>
<dbReference type="OrthoDB" id="2506822at2759"/>
<dbReference type="RefSeq" id="XP_003335547.1">
    <property type="nucleotide sequence ID" value="XM_003335499.1"/>
</dbReference>
<keyword evidence="4" id="KW-1185">Reference proteome</keyword>
<accession>E3L3K3</accession>
<dbReference type="OMA" id="HSWKILR"/>
<evidence type="ECO:0000259" key="2">
    <source>
        <dbReference type="Pfam" id="PF14303"/>
    </source>
</evidence>
<dbReference type="KEGG" id="pgr:PGTG_16873"/>
<dbReference type="HOGENOM" id="CLU_012390_7_0_1"/>
<dbReference type="EMBL" id="DS178342">
    <property type="protein sequence ID" value="EFP91128.1"/>
    <property type="molecule type" value="Genomic_DNA"/>
</dbReference>
<reference key="1">
    <citation type="submission" date="2007-01" db="EMBL/GenBank/DDBJ databases">
        <title>The Genome Sequence of Puccinia graminis f. sp. tritici Strain CRL 75-36-700-3.</title>
        <authorList>
            <consortium name="The Broad Institute Genome Sequencing Platform"/>
            <person name="Birren B."/>
            <person name="Lander E."/>
            <person name="Galagan J."/>
            <person name="Nusbaum C."/>
            <person name="Devon K."/>
            <person name="Cuomo C."/>
            <person name="Jaffe D."/>
            <person name="Butler J."/>
            <person name="Alvarez P."/>
            <person name="Gnerre S."/>
            <person name="Grabherr M."/>
            <person name="Mauceli E."/>
            <person name="Brockman W."/>
            <person name="Young S."/>
            <person name="LaButti K."/>
            <person name="Sykes S."/>
            <person name="DeCaprio D."/>
            <person name="Crawford M."/>
            <person name="Koehrsen M."/>
            <person name="Engels R."/>
            <person name="Montgomery P."/>
            <person name="Pearson M."/>
            <person name="Howarth C."/>
            <person name="Larson L."/>
            <person name="White J."/>
            <person name="Zeng Q."/>
            <person name="Kodira C."/>
            <person name="Yandava C."/>
            <person name="Alvarado L."/>
            <person name="O'Leary S."/>
            <person name="Szabo L."/>
            <person name="Dean R."/>
            <person name="Schein J."/>
        </authorList>
    </citation>
    <scope>NUCLEOTIDE SEQUENCE</scope>
    <source>
        <strain>CRL 75-36-700-3</strain>
    </source>
</reference>
<feature type="compositionally biased region" description="Acidic residues" evidence="1">
    <location>
        <begin position="362"/>
        <end position="378"/>
    </location>
</feature>
<dbReference type="InterPro" id="IPR029466">
    <property type="entry name" value="NAM-associated_C"/>
</dbReference>
<feature type="region of interest" description="Disordered" evidence="1">
    <location>
        <begin position="1"/>
        <end position="36"/>
    </location>
</feature>
<evidence type="ECO:0000313" key="4">
    <source>
        <dbReference type="Proteomes" id="UP000008783"/>
    </source>
</evidence>